<dbReference type="Proteomes" id="UP001378242">
    <property type="component" value="Unassembled WGS sequence"/>
</dbReference>
<evidence type="ECO:0000313" key="5">
    <source>
        <dbReference type="Proteomes" id="UP001378242"/>
    </source>
</evidence>
<dbReference type="CDD" id="cd00254">
    <property type="entry name" value="LT-like"/>
    <property type="match status" value="1"/>
</dbReference>
<dbReference type="EC" id="4.2.2.n1" evidence="4"/>
<dbReference type="Pfam" id="PF01464">
    <property type="entry name" value="SLT"/>
    <property type="match status" value="1"/>
</dbReference>
<feature type="domain" description="Transglycosylase SLT" evidence="3">
    <location>
        <begin position="112"/>
        <end position="207"/>
    </location>
</feature>
<evidence type="ECO:0000256" key="2">
    <source>
        <dbReference type="SAM" id="MobiDB-lite"/>
    </source>
</evidence>
<dbReference type="InterPro" id="IPR023346">
    <property type="entry name" value="Lysozyme-like_dom_sf"/>
</dbReference>
<dbReference type="Gene3D" id="1.10.530.10">
    <property type="match status" value="1"/>
</dbReference>
<comment type="caution">
    <text evidence="4">The sequence shown here is derived from an EMBL/GenBank/DDBJ whole genome shotgun (WGS) entry which is preliminary data.</text>
</comment>
<name>A0ABU9GEJ8_COBMA</name>
<reference evidence="4 5" key="1">
    <citation type="submission" date="2024-02" db="EMBL/GenBank/DDBJ databases">
        <title>Bacteria isolated from the canopy kelp, Nereocystis luetkeana.</title>
        <authorList>
            <person name="Pfister C.A."/>
            <person name="Younker I.T."/>
            <person name="Light S.H."/>
        </authorList>
    </citation>
    <scope>NUCLEOTIDE SEQUENCE [LARGE SCALE GENOMIC DNA]</scope>
    <source>
        <strain evidence="4 5">TI.5.07</strain>
    </source>
</reference>
<dbReference type="SUPFAM" id="SSF53955">
    <property type="entry name" value="Lysozyme-like"/>
    <property type="match status" value="1"/>
</dbReference>
<dbReference type="GO" id="GO:0016829">
    <property type="term" value="F:lyase activity"/>
    <property type="evidence" value="ECO:0007669"/>
    <property type="project" value="UniProtKB-KW"/>
</dbReference>
<organism evidence="4 5">
    <name type="scientific">Cobetia marina</name>
    <name type="common">Deleya marina</name>
    <dbReference type="NCBI Taxonomy" id="28258"/>
    <lineage>
        <taxon>Bacteria</taxon>
        <taxon>Pseudomonadati</taxon>
        <taxon>Pseudomonadota</taxon>
        <taxon>Gammaproteobacteria</taxon>
        <taxon>Oceanospirillales</taxon>
        <taxon>Halomonadaceae</taxon>
        <taxon>Cobetia</taxon>
    </lineage>
</organism>
<dbReference type="PANTHER" id="PTHR37423">
    <property type="entry name" value="SOLUBLE LYTIC MUREIN TRANSGLYCOSYLASE-RELATED"/>
    <property type="match status" value="1"/>
</dbReference>
<gene>
    <name evidence="4" type="ORF">V6243_08605</name>
</gene>
<keyword evidence="5" id="KW-1185">Reference proteome</keyword>
<protein>
    <submittedName>
        <fullName evidence="4">Lytic transglycosylase domain-containing protein</fullName>
        <ecNumber evidence="4">4.2.2.n1</ecNumber>
    </submittedName>
</protein>
<comment type="similarity">
    <text evidence="1">Belongs to the transglycosylase Slt family.</text>
</comment>
<accession>A0ABU9GEJ8</accession>
<evidence type="ECO:0000259" key="3">
    <source>
        <dbReference type="Pfam" id="PF01464"/>
    </source>
</evidence>
<feature type="region of interest" description="Disordered" evidence="2">
    <location>
        <begin position="1"/>
        <end position="20"/>
    </location>
</feature>
<keyword evidence="4" id="KW-0456">Lyase</keyword>
<sequence>MTDTQGLRMTTPRPEGARTPHHQRLLRHLAGAACLVVGSMVAMLQSAPLHAAAAIPEHGLSPALRESLREALAEPEAFDDPIDALHWVLSMQQRLERYMPDRAARIDLLRKIRREATRTGLAPELILAVIQVESAFKPTAVSHAGARGLMQVMPFWKREIGEPGDNLLDQDTSLRYGATILAHYLKREKGDITDALARYNGSLGKTWYPERVMRAWTTRWWYQAPAPFVAERLPDNEMPGENTPELPDTAHDERRVAPQDALATEAILSANTTGNPLSDEEALDAPASRSLAAGGSP</sequence>
<dbReference type="EMBL" id="JBAKAP010000007">
    <property type="protein sequence ID" value="MEL0616896.1"/>
    <property type="molecule type" value="Genomic_DNA"/>
</dbReference>
<feature type="region of interest" description="Disordered" evidence="2">
    <location>
        <begin position="266"/>
        <end position="297"/>
    </location>
</feature>
<feature type="region of interest" description="Disordered" evidence="2">
    <location>
        <begin position="232"/>
        <end position="253"/>
    </location>
</feature>
<dbReference type="RefSeq" id="WP_341542364.1">
    <property type="nucleotide sequence ID" value="NZ_JBAKAP010000007.1"/>
</dbReference>
<proteinExistence type="inferred from homology"/>
<dbReference type="InterPro" id="IPR008258">
    <property type="entry name" value="Transglycosylase_SLT_dom_1"/>
</dbReference>
<evidence type="ECO:0000256" key="1">
    <source>
        <dbReference type="ARBA" id="ARBA00007734"/>
    </source>
</evidence>
<dbReference type="PANTHER" id="PTHR37423:SF2">
    <property type="entry name" value="MEMBRANE-BOUND LYTIC MUREIN TRANSGLYCOSYLASE C"/>
    <property type="match status" value="1"/>
</dbReference>
<evidence type="ECO:0000313" key="4">
    <source>
        <dbReference type="EMBL" id="MEL0616896.1"/>
    </source>
</evidence>